<evidence type="ECO:0000313" key="10">
    <source>
        <dbReference type="EMBL" id="TCS88058.1"/>
    </source>
</evidence>
<evidence type="ECO:0000256" key="4">
    <source>
        <dbReference type="ARBA" id="ARBA00023015"/>
    </source>
</evidence>
<dbReference type="InterPro" id="IPR041908">
    <property type="entry name" value="CtsR_C_sf"/>
</dbReference>
<dbReference type="EMBL" id="SMAE01000009">
    <property type="protein sequence ID" value="TCS88058.1"/>
    <property type="molecule type" value="Genomic_DNA"/>
</dbReference>
<evidence type="ECO:0000259" key="9">
    <source>
        <dbReference type="Pfam" id="PF17727"/>
    </source>
</evidence>
<evidence type="ECO:0000256" key="3">
    <source>
        <dbReference type="ARBA" id="ARBA00022491"/>
    </source>
</evidence>
<dbReference type="InterPro" id="IPR040465">
    <property type="entry name" value="CtsR_N"/>
</dbReference>
<evidence type="ECO:0000256" key="6">
    <source>
        <dbReference type="ARBA" id="ARBA00023163"/>
    </source>
</evidence>
<evidence type="ECO:0000256" key="5">
    <source>
        <dbReference type="ARBA" id="ARBA00023125"/>
    </source>
</evidence>
<dbReference type="PIRSF" id="PIRSF010607">
    <property type="entry name" value="Txn_repr_CtsR"/>
    <property type="match status" value="1"/>
</dbReference>
<evidence type="ECO:0000313" key="11">
    <source>
        <dbReference type="Proteomes" id="UP000294567"/>
    </source>
</evidence>
<organism evidence="10 11">
    <name type="scientific">Keratinibaculum paraultunense</name>
    <dbReference type="NCBI Taxonomy" id="1278232"/>
    <lineage>
        <taxon>Bacteria</taxon>
        <taxon>Bacillati</taxon>
        <taxon>Bacillota</taxon>
        <taxon>Tissierellia</taxon>
        <taxon>Tissierellales</taxon>
        <taxon>Tepidimicrobiaceae</taxon>
        <taxon>Keratinibaculum</taxon>
    </lineage>
</organism>
<keyword evidence="6 7" id="KW-0804">Transcription</keyword>
<keyword evidence="4 7" id="KW-0805">Transcription regulation</keyword>
<feature type="domain" description="CtsR C-terminal dimerization" evidence="9">
    <location>
        <begin position="78"/>
        <end position="147"/>
    </location>
</feature>
<evidence type="ECO:0000256" key="2">
    <source>
        <dbReference type="ARBA" id="ARBA00014129"/>
    </source>
</evidence>
<evidence type="ECO:0000259" key="8">
    <source>
        <dbReference type="Pfam" id="PF05848"/>
    </source>
</evidence>
<dbReference type="GO" id="GO:0006355">
    <property type="term" value="P:regulation of DNA-templated transcription"/>
    <property type="evidence" value="ECO:0007669"/>
    <property type="project" value="UniProtKB-UniRule"/>
</dbReference>
<comment type="similarity">
    <text evidence="1 7">Belongs to the CtsR family.</text>
</comment>
<name>A0A4R3KT66_9FIRM</name>
<dbReference type="OrthoDB" id="1680813at2"/>
<dbReference type="Pfam" id="PF17727">
    <property type="entry name" value="CtsR_C"/>
    <property type="match status" value="1"/>
</dbReference>
<dbReference type="RefSeq" id="WP_132028427.1">
    <property type="nucleotide sequence ID" value="NZ_CP068564.1"/>
</dbReference>
<feature type="domain" description="CtsR N-terminal HTH" evidence="8">
    <location>
        <begin position="4"/>
        <end position="73"/>
    </location>
</feature>
<keyword evidence="5 7" id="KW-0238">DNA-binding</keyword>
<sequence length="153" mass="17405">MTGMSNLIERFIKEMLEEAEDGIIEIGRNELAEQFGCAPSQINYVLTTRFTPYKGYYIESRRGGGGYIKIVKVGIEEDEDMEDLIVNTIGKSVTKNKAYHIIEGLVEEGVITEREGYMMKAAIEDNALRNAKIDKNHLRADILKNMLLIIMRQ</sequence>
<comment type="caution">
    <text evidence="10">The sequence shown here is derived from an EMBL/GenBank/DDBJ whole genome shotgun (WGS) entry which is preliminary data.</text>
</comment>
<proteinExistence type="inferred from homology"/>
<dbReference type="AlphaFoldDB" id="A0A4R3KT66"/>
<accession>A0A4R3KT66</accession>
<dbReference type="Gene3D" id="3.30.56.130">
    <property type="entry name" value="Transcriptional regulator CtsR, winged HTH domain"/>
    <property type="match status" value="1"/>
</dbReference>
<dbReference type="InterPro" id="IPR041902">
    <property type="entry name" value="CtsR_N_sf"/>
</dbReference>
<dbReference type="Proteomes" id="UP000294567">
    <property type="component" value="Unassembled WGS sequence"/>
</dbReference>
<evidence type="ECO:0000256" key="1">
    <source>
        <dbReference type="ARBA" id="ARBA00010189"/>
    </source>
</evidence>
<dbReference type="GO" id="GO:0003677">
    <property type="term" value="F:DNA binding"/>
    <property type="evidence" value="ECO:0007669"/>
    <property type="project" value="UniProtKB-UniRule"/>
</dbReference>
<dbReference type="Pfam" id="PF05848">
    <property type="entry name" value="CtsR"/>
    <property type="match status" value="1"/>
</dbReference>
<dbReference type="InterPro" id="IPR008463">
    <property type="entry name" value="CtsR"/>
</dbReference>
<keyword evidence="3 7" id="KW-0678">Repressor</keyword>
<evidence type="ECO:0000256" key="7">
    <source>
        <dbReference type="PIRNR" id="PIRNR010607"/>
    </source>
</evidence>
<dbReference type="InterPro" id="IPR041473">
    <property type="entry name" value="CtsR_C"/>
</dbReference>
<gene>
    <name evidence="10" type="ORF">EDD65_109103</name>
</gene>
<protein>
    <recommendedName>
        <fullName evidence="2 7">Transcriptional regulator CtsR</fullName>
    </recommendedName>
</protein>
<keyword evidence="11" id="KW-1185">Reference proteome</keyword>
<dbReference type="Gene3D" id="1.10.1200.150">
    <property type="entry name" value="Transcriptional regulator CtsR, C-terminal domain"/>
    <property type="match status" value="1"/>
</dbReference>
<reference evidence="10 11" key="1">
    <citation type="submission" date="2019-03" db="EMBL/GenBank/DDBJ databases">
        <title>Genomic Encyclopedia of Type Strains, Phase IV (KMG-IV): sequencing the most valuable type-strain genomes for metagenomic binning, comparative biology and taxonomic classification.</title>
        <authorList>
            <person name="Goeker M."/>
        </authorList>
    </citation>
    <scope>NUCLEOTIDE SEQUENCE [LARGE SCALE GENOMIC DNA]</scope>
    <source>
        <strain evidence="10 11">DSM 26752</strain>
    </source>
</reference>